<feature type="compositionally biased region" description="Basic residues" evidence="1">
    <location>
        <begin position="120"/>
        <end position="136"/>
    </location>
</feature>
<dbReference type="EMBL" id="UYRU01089651">
    <property type="protein sequence ID" value="VDN36832.1"/>
    <property type="molecule type" value="Genomic_DNA"/>
</dbReference>
<reference evidence="2 3" key="1">
    <citation type="submission" date="2018-11" db="EMBL/GenBank/DDBJ databases">
        <authorList>
            <consortium name="Pathogen Informatics"/>
        </authorList>
    </citation>
    <scope>NUCLEOTIDE SEQUENCE [LARGE SCALE GENOMIC DNA]</scope>
</reference>
<evidence type="ECO:0000256" key="1">
    <source>
        <dbReference type="SAM" id="MobiDB-lite"/>
    </source>
</evidence>
<evidence type="ECO:0000313" key="3">
    <source>
        <dbReference type="Proteomes" id="UP000281553"/>
    </source>
</evidence>
<protein>
    <submittedName>
        <fullName evidence="2">Uncharacterized protein</fullName>
    </submittedName>
</protein>
<evidence type="ECO:0000313" key="2">
    <source>
        <dbReference type="EMBL" id="VDN36832.1"/>
    </source>
</evidence>
<accession>A0A3P7QY74</accession>
<gene>
    <name evidence="2" type="ORF">DILT_LOCUS17149</name>
</gene>
<keyword evidence="3" id="KW-1185">Reference proteome</keyword>
<dbReference type="AlphaFoldDB" id="A0A3P7QY74"/>
<proteinExistence type="predicted"/>
<dbReference type="Proteomes" id="UP000281553">
    <property type="component" value="Unassembled WGS sequence"/>
</dbReference>
<feature type="region of interest" description="Disordered" evidence="1">
    <location>
        <begin position="102"/>
        <end position="136"/>
    </location>
</feature>
<organism evidence="2 3">
    <name type="scientific">Dibothriocephalus latus</name>
    <name type="common">Fish tapeworm</name>
    <name type="synonym">Diphyllobothrium latum</name>
    <dbReference type="NCBI Taxonomy" id="60516"/>
    <lineage>
        <taxon>Eukaryota</taxon>
        <taxon>Metazoa</taxon>
        <taxon>Spiralia</taxon>
        <taxon>Lophotrochozoa</taxon>
        <taxon>Platyhelminthes</taxon>
        <taxon>Cestoda</taxon>
        <taxon>Eucestoda</taxon>
        <taxon>Diphyllobothriidea</taxon>
        <taxon>Diphyllobothriidae</taxon>
        <taxon>Dibothriocephalus</taxon>
    </lineage>
</organism>
<sequence length="136" mass="15271">MLSGLAKRIAIVLMRKNAADRANEISLVYAIRSVNGMEIQAEFKGGIVPVTEIEIENATGLRVELRRALEVADLGLGRSSGLRMFQRRKGHETLILVHPGPRKKMVTSSQTNPILPLSQKKNRLLHRRQKKKSRNP</sequence>
<name>A0A3P7QY74_DIBLA</name>